<evidence type="ECO:0000313" key="6">
    <source>
        <dbReference type="Proteomes" id="UP000448038"/>
    </source>
</evidence>
<sequence>MGYDLGTVYLGQMAAKKMLNEEMYGKQQPRTKKTAVTKKLWKGFENVNTKMANMVSGYTPVLTW</sequence>
<dbReference type="EMBL" id="WOBO01000014">
    <property type="protein sequence ID" value="MUK46234.1"/>
    <property type="molecule type" value="Genomic_DNA"/>
</dbReference>
<evidence type="ECO:0000313" key="3">
    <source>
        <dbReference type="EMBL" id="MUK48144.1"/>
    </source>
</evidence>
<gene>
    <name evidence="1" type="ORF">AFI02nite_16580</name>
    <name evidence="2" type="ORF">GNP77_12660</name>
    <name evidence="3" type="ORF">GNP88_02960</name>
</gene>
<name>A0A1B9PAR7_ALIFS</name>
<dbReference type="RefSeq" id="WP_005416817.1">
    <property type="nucleotide sequence ID" value="NZ_BJTZ01000008.1"/>
</dbReference>
<organism evidence="2 5">
    <name type="scientific">Aliivibrio fischeri</name>
    <name type="common">Vibrio fischeri</name>
    <dbReference type="NCBI Taxonomy" id="668"/>
    <lineage>
        <taxon>Bacteria</taxon>
        <taxon>Pseudomonadati</taxon>
        <taxon>Pseudomonadota</taxon>
        <taxon>Gammaproteobacteria</taxon>
        <taxon>Vibrionales</taxon>
        <taxon>Vibrionaceae</taxon>
        <taxon>Aliivibrio</taxon>
    </lineage>
</organism>
<evidence type="ECO:0000313" key="1">
    <source>
        <dbReference type="EMBL" id="GEK13622.1"/>
    </source>
</evidence>
<dbReference type="Proteomes" id="UP000435323">
    <property type="component" value="Unassembled WGS sequence"/>
</dbReference>
<dbReference type="Proteomes" id="UP000321787">
    <property type="component" value="Unassembled WGS sequence"/>
</dbReference>
<evidence type="ECO:0000313" key="2">
    <source>
        <dbReference type="EMBL" id="MUK46234.1"/>
    </source>
</evidence>
<dbReference type="EMBL" id="BJTZ01000008">
    <property type="protein sequence ID" value="GEK13622.1"/>
    <property type="molecule type" value="Genomic_DNA"/>
</dbReference>
<comment type="caution">
    <text evidence="2">The sequence shown here is derived from an EMBL/GenBank/DDBJ whole genome shotgun (WGS) entry which is preliminary data.</text>
</comment>
<evidence type="ECO:0000313" key="5">
    <source>
        <dbReference type="Proteomes" id="UP000435323"/>
    </source>
</evidence>
<dbReference type="EMBL" id="WOBN01000004">
    <property type="protein sequence ID" value="MUK48144.1"/>
    <property type="molecule type" value="Genomic_DNA"/>
</dbReference>
<evidence type="ECO:0000313" key="4">
    <source>
        <dbReference type="Proteomes" id="UP000321787"/>
    </source>
</evidence>
<reference evidence="5 6" key="2">
    <citation type="submission" date="2019-11" db="EMBL/GenBank/DDBJ databases">
        <title>Using colonization assays and comparative genomics to discover symbiosis behaviors and factors in Vibrio fischeri.</title>
        <authorList>
            <person name="Bongrand C."/>
            <person name="Moriano-Gutierrez S."/>
            <person name="Arevalo P."/>
            <person name="Mcfall-Ngai M."/>
            <person name="Visick K."/>
            <person name="Polz M.F."/>
            <person name="Ruby E.G."/>
        </authorList>
    </citation>
    <scope>NUCLEOTIDE SEQUENCE [LARGE SCALE GENOMIC DNA]</scope>
    <source>
        <strain evidence="2">Emors.3.2</strain>
        <strain evidence="5">emors.3.2</strain>
        <strain evidence="3">Emors.4.1</strain>
        <strain evidence="6">emors.4.1</strain>
    </source>
</reference>
<protein>
    <submittedName>
        <fullName evidence="2">Uncharacterized protein</fullName>
    </submittedName>
</protein>
<dbReference type="AlphaFoldDB" id="A0A1B9PAR7"/>
<reference evidence="1 4" key="1">
    <citation type="submission" date="2019-07" db="EMBL/GenBank/DDBJ databases">
        <title>Whole genome shotgun sequence of Aliivibrio fischeri NBRC 101058.</title>
        <authorList>
            <person name="Hosoyama A."/>
            <person name="Uohara A."/>
            <person name="Ohji S."/>
            <person name="Ichikawa N."/>
        </authorList>
    </citation>
    <scope>NUCLEOTIDE SEQUENCE [LARGE SCALE GENOMIC DNA]</scope>
    <source>
        <strain evidence="1 4">NBRC 101058</strain>
    </source>
</reference>
<accession>A0A1B9PAR7</accession>
<dbReference type="Proteomes" id="UP000448038">
    <property type="component" value="Unassembled WGS sequence"/>
</dbReference>
<proteinExistence type="predicted"/>